<dbReference type="PANTHER" id="PTHR22911:SF79">
    <property type="entry name" value="MOBA-LIKE NTP TRANSFERASE DOMAIN-CONTAINING PROTEIN"/>
    <property type="match status" value="1"/>
</dbReference>
<feature type="transmembrane region" description="Helical" evidence="1">
    <location>
        <begin position="67"/>
        <end position="86"/>
    </location>
</feature>
<dbReference type="Pfam" id="PF00892">
    <property type="entry name" value="EamA"/>
    <property type="match status" value="2"/>
</dbReference>
<protein>
    <recommendedName>
        <fullName evidence="2">EamA domain-containing protein</fullName>
    </recommendedName>
</protein>
<organism evidence="3 4">
    <name type="scientific">Desulfatibacillum aliphaticivorans</name>
    <dbReference type="NCBI Taxonomy" id="218208"/>
    <lineage>
        <taxon>Bacteria</taxon>
        <taxon>Pseudomonadati</taxon>
        <taxon>Thermodesulfobacteriota</taxon>
        <taxon>Desulfobacteria</taxon>
        <taxon>Desulfobacterales</taxon>
        <taxon>Desulfatibacillaceae</taxon>
        <taxon>Desulfatibacillum</taxon>
    </lineage>
</organism>
<dbReference type="Gene3D" id="1.10.3730.20">
    <property type="match status" value="1"/>
</dbReference>
<feature type="transmembrane region" description="Helical" evidence="1">
    <location>
        <begin position="203"/>
        <end position="223"/>
    </location>
</feature>
<evidence type="ECO:0000256" key="1">
    <source>
        <dbReference type="SAM" id="Phobius"/>
    </source>
</evidence>
<feature type="transmembrane region" description="Helical" evidence="1">
    <location>
        <begin position="123"/>
        <end position="143"/>
    </location>
</feature>
<gene>
    <name evidence="3" type="ordered locus">Dalk_4375</name>
</gene>
<dbReference type="GO" id="GO:0016020">
    <property type="term" value="C:membrane"/>
    <property type="evidence" value="ECO:0007669"/>
    <property type="project" value="InterPro"/>
</dbReference>
<keyword evidence="4" id="KW-1185">Reference proteome</keyword>
<feature type="domain" description="EamA" evidence="2">
    <location>
        <begin position="4"/>
        <end position="136"/>
    </location>
</feature>
<keyword evidence="1" id="KW-1133">Transmembrane helix</keyword>
<dbReference type="PANTHER" id="PTHR22911">
    <property type="entry name" value="ACYL-MALONYL CONDENSING ENZYME-RELATED"/>
    <property type="match status" value="1"/>
</dbReference>
<keyword evidence="1" id="KW-0812">Transmembrane</keyword>
<accession>B8FN85</accession>
<feature type="transmembrane region" description="Helical" evidence="1">
    <location>
        <begin position="92"/>
        <end position="114"/>
    </location>
</feature>
<keyword evidence="1" id="KW-0472">Membrane</keyword>
<feature type="transmembrane region" description="Helical" evidence="1">
    <location>
        <begin position="260"/>
        <end position="277"/>
    </location>
</feature>
<reference evidence="3 4" key="1">
    <citation type="journal article" date="2012" name="Environ. Microbiol.">
        <title>The genome sequence of Desulfatibacillum alkenivorans AK-01: a blueprint for anaerobic alkane oxidation.</title>
        <authorList>
            <person name="Callaghan A.V."/>
            <person name="Morris B.E."/>
            <person name="Pereira I.A."/>
            <person name="McInerney M.J."/>
            <person name="Austin R.N."/>
            <person name="Groves J.T."/>
            <person name="Kukor J.J."/>
            <person name="Suflita J.M."/>
            <person name="Young L.Y."/>
            <person name="Zylstra G.J."/>
            <person name="Wawrik B."/>
        </authorList>
    </citation>
    <scope>NUCLEOTIDE SEQUENCE [LARGE SCALE GENOMIC DNA]</scope>
    <source>
        <strain evidence="3 4">AK-01</strain>
    </source>
</reference>
<feature type="domain" description="EamA" evidence="2">
    <location>
        <begin position="148"/>
        <end position="277"/>
    </location>
</feature>
<dbReference type="KEGG" id="dal:Dalk_4375"/>
<dbReference type="InterPro" id="IPR000620">
    <property type="entry name" value="EamA_dom"/>
</dbReference>
<dbReference type="SUPFAM" id="SSF103481">
    <property type="entry name" value="Multidrug resistance efflux transporter EmrE"/>
    <property type="match status" value="2"/>
</dbReference>
<proteinExistence type="predicted"/>
<dbReference type="eggNOG" id="COG0697">
    <property type="taxonomic scope" value="Bacteria"/>
</dbReference>
<dbReference type="EMBL" id="CP001322">
    <property type="protein sequence ID" value="ACL06054.1"/>
    <property type="molecule type" value="Genomic_DNA"/>
</dbReference>
<dbReference type="HOGENOM" id="CLU_033863_9_1_7"/>
<feature type="transmembrane region" description="Helical" evidence="1">
    <location>
        <begin position="179"/>
        <end position="197"/>
    </location>
</feature>
<feature type="transmembrane region" description="Helical" evidence="1">
    <location>
        <begin position="38"/>
        <end position="55"/>
    </location>
</feature>
<dbReference type="AlphaFoldDB" id="B8FN85"/>
<feature type="transmembrane region" description="Helical" evidence="1">
    <location>
        <begin position="149"/>
        <end position="167"/>
    </location>
</feature>
<name>B8FN85_DESAL</name>
<sequence>MRVKGYLYIAAAAMLWGMLGPFSRLALSEGVQPMEIAFWRATLAWGFFATHAAAARTVRMSVRDFPMTALFALVGVTAFYGSYQIAIRAGGAAMAAVLLYTAPAWVCVIARFTFKERFTRPKILALAFTLIGVACVAGGGGSIQVTWSGVLFGLTAGFCYSLYYIIGKHFSDKYSAPNLFLYMLPIGAITLFPWVEFSPKSPTAWTALFCIAALCTYAAYFLYYIGLKHLEASRAAITATIEPVVAAVVAFFWWGESFGLTAYAGSALILSSVLLIIRDRDAED</sequence>
<evidence type="ECO:0000259" key="2">
    <source>
        <dbReference type="Pfam" id="PF00892"/>
    </source>
</evidence>
<dbReference type="Proteomes" id="UP000000739">
    <property type="component" value="Chromosome"/>
</dbReference>
<dbReference type="RefSeq" id="WP_015949100.1">
    <property type="nucleotide sequence ID" value="NC_011768.1"/>
</dbReference>
<dbReference type="InterPro" id="IPR037185">
    <property type="entry name" value="EmrE-like"/>
</dbReference>
<evidence type="ECO:0000313" key="3">
    <source>
        <dbReference type="EMBL" id="ACL06054.1"/>
    </source>
</evidence>
<evidence type="ECO:0000313" key="4">
    <source>
        <dbReference type="Proteomes" id="UP000000739"/>
    </source>
</evidence>
<feature type="transmembrane region" description="Helical" evidence="1">
    <location>
        <begin position="235"/>
        <end position="254"/>
    </location>
</feature>